<evidence type="ECO:0000313" key="11">
    <source>
        <dbReference type="Proteomes" id="UP000051870"/>
    </source>
</evidence>
<dbReference type="PANTHER" id="PTHR30221">
    <property type="entry name" value="SMALL-CONDUCTANCE MECHANOSENSITIVE CHANNEL"/>
    <property type="match status" value="1"/>
</dbReference>
<dbReference type="Gene3D" id="2.30.30.60">
    <property type="match status" value="1"/>
</dbReference>
<keyword evidence="7" id="KW-0997">Cell inner membrane</keyword>
<feature type="transmembrane region" description="Helical" evidence="7">
    <location>
        <begin position="246"/>
        <end position="268"/>
    </location>
</feature>
<feature type="transmembrane region" description="Helical" evidence="7">
    <location>
        <begin position="175"/>
        <end position="196"/>
    </location>
</feature>
<evidence type="ECO:0000256" key="6">
    <source>
        <dbReference type="ARBA" id="ARBA00023136"/>
    </source>
</evidence>
<evidence type="ECO:0000256" key="1">
    <source>
        <dbReference type="ARBA" id="ARBA00004651"/>
    </source>
</evidence>
<comment type="similarity">
    <text evidence="2 7">Belongs to the MscS (TC 1.A.23) family.</text>
</comment>
<evidence type="ECO:0000313" key="10">
    <source>
        <dbReference type="EMBL" id="CUK14042.1"/>
    </source>
</evidence>
<sequence>MFHRVFVQTRPLRSLVYVLFVVILGSLASVGMAASPELQAKAADKTVSSNALKNYIVPLTADELSNLAGIWQDHLSQSIETYIELNASLEGLDENVAHKVREQITTLSDTHSVYSENYQLVLNGWLAKGGAADDVATHQSYLDAVSTATLRATDVRTLFSLATNWLISKDGGLGLLLQLGVFIVAFVVLLFVARFVRKTVSKGLERLPAMSRLLKKFVLTVVYWITIIVGLMVALGLAGVNVTPMFAVFGGLSFILGFALQDTLGNLASGLMIMVLKPFDTGDYIEISGASGNVDAMSIVSTQIRTFDNQIIVVPNSKIWGDVITNVSAAKTRRVDLVFGIAYSDNASQAVEVLKGLVANDPRCLKEPVPEIFVGELGDSSVNLFCRPWVATEDYWDVYWGLTGAAKEAFDQEGISIPFPQRDVHLISNES</sequence>
<dbReference type="InterPro" id="IPR010920">
    <property type="entry name" value="LSM_dom_sf"/>
</dbReference>
<dbReference type="Pfam" id="PF00924">
    <property type="entry name" value="MS_channel_2nd"/>
    <property type="match status" value="1"/>
</dbReference>
<evidence type="ECO:0000256" key="2">
    <source>
        <dbReference type="ARBA" id="ARBA00008017"/>
    </source>
</evidence>
<protein>
    <recommendedName>
        <fullName evidence="7">Small-conductance mechanosensitive channel</fullName>
    </recommendedName>
</protein>
<dbReference type="InterPro" id="IPR045275">
    <property type="entry name" value="MscS_archaea/bacteria_type"/>
</dbReference>
<evidence type="ECO:0000256" key="5">
    <source>
        <dbReference type="ARBA" id="ARBA00022989"/>
    </source>
</evidence>
<dbReference type="GO" id="GO:0005886">
    <property type="term" value="C:plasma membrane"/>
    <property type="evidence" value="ECO:0007669"/>
    <property type="project" value="UniProtKB-SubCell"/>
</dbReference>
<dbReference type="SUPFAM" id="SSF82861">
    <property type="entry name" value="Mechanosensitive channel protein MscS (YggB), transmembrane region"/>
    <property type="match status" value="1"/>
</dbReference>
<reference evidence="11" key="1">
    <citation type="submission" date="2015-09" db="EMBL/GenBank/DDBJ databases">
        <authorList>
            <person name="Rodrigo-Torres Lidia"/>
            <person name="Arahal R.David."/>
        </authorList>
    </citation>
    <scope>NUCLEOTIDE SEQUENCE [LARGE SCALE GENOMIC DNA]</scope>
    <source>
        <strain evidence="11">CECT 7735</strain>
    </source>
</reference>
<gene>
    <name evidence="10" type="primary">mscS_1</name>
    <name evidence="10" type="ORF">PH7735_03864</name>
</gene>
<feature type="transmembrane region" description="Helical" evidence="7">
    <location>
        <begin position="12"/>
        <end position="34"/>
    </location>
</feature>
<comment type="function">
    <text evidence="7">Mechanosensitive channel that participates in the regulation of osmotic pressure changes within the cell, opening in response to stretch forces in the membrane lipid bilayer, without the need for other proteins. Contributes to normal resistance to hypoosmotic shock. Forms an ion channel of 1.0 nanosiemens conductance with a slight preference for anions.</text>
</comment>
<keyword evidence="11" id="KW-1185">Reference proteome</keyword>
<keyword evidence="4 7" id="KW-0812">Transmembrane</keyword>
<dbReference type="Gene3D" id="3.30.70.100">
    <property type="match status" value="1"/>
</dbReference>
<dbReference type="InterPro" id="IPR049278">
    <property type="entry name" value="MS_channel_C"/>
</dbReference>
<dbReference type="InterPro" id="IPR011066">
    <property type="entry name" value="MscS_channel_C_sf"/>
</dbReference>
<dbReference type="InterPro" id="IPR023408">
    <property type="entry name" value="MscS_beta-dom_sf"/>
</dbReference>
<keyword evidence="3" id="KW-1003">Cell membrane</keyword>
<keyword evidence="6 7" id="KW-0472">Membrane</keyword>
<feature type="domain" description="Mechanosensitive ion channel MscS C-terminal" evidence="9">
    <location>
        <begin position="335"/>
        <end position="417"/>
    </location>
</feature>
<comment type="subcellular location">
    <subcellularLocation>
        <location evidence="7">Cell inner membrane</location>
        <topology evidence="7">Multi-pass membrane protein</topology>
    </subcellularLocation>
    <subcellularLocation>
        <location evidence="1">Cell membrane</location>
        <topology evidence="1">Multi-pass membrane protein</topology>
    </subcellularLocation>
</comment>
<evidence type="ECO:0000259" key="8">
    <source>
        <dbReference type="Pfam" id="PF00924"/>
    </source>
</evidence>
<organism evidence="10 11">
    <name type="scientific">Shimia thalassica</name>
    <dbReference type="NCBI Taxonomy" id="1715693"/>
    <lineage>
        <taxon>Bacteria</taxon>
        <taxon>Pseudomonadati</taxon>
        <taxon>Pseudomonadota</taxon>
        <taxon>Alphaproteobacteria</taxon>
        <taxon>Rhodobacterales</taxon>
        <taxon>Roseobacteraceae</taxon>
    </lineage>
</organism>
<evidence type="ECO:0000256" key="7">
    <source>
        <dbReference type="RuleBase" id="RU369025"/>
    </source>
</evidence>
<dbReference type="GO" id="GO:0008381">
    <property type="term" value="F:mechanosensitive monoatomic ion channel activity"/>
    <property type="evidence" value="ECO:0007669"/>
    <property type="project" value="InterPro"/>
</dbReference>
<dbReference type="Proteomes" id="UP000051870">
    <property type="component" value="Unassembled WGS sequence"/>
</dbReference>
<name>A0A0P1IN44_9RHOB</name>
<evidence type="ECO:0000259" key="9">
    <source>
        <dbReference type="Pfam" id="PF21082"/>
    </source>
</evidence>
<dbReference type="Gene3D" id="1.10.287.1260">
    <property type="match status" value="1"/>
</dbReference>
<dbReference type="InterPro" id="IPR006685">
    <property type="entry name" value="MscS_channel_2nd"/>
</dbReference>
<dbReference type="SUPFAM" id="SSF82689">
    <property type="entry name" value="Mechanosensitive channel protein MscS (YggB), C-terminal domain"/>
    <property type="match status" value="1"/>
</dbReference>
<keyword evidence="7" id="KW-0407">Ion channel</keyword>
<keyword evidence="7" id="KW-0406">Ion transport</keyword>
<feature type="transmembrane region" description="Helical" evidence="7">
    <location>
        <begin position="217"/>
        <end position="240"/>
    </location>
</feature>
<accession>A0A0P1IN44</accession>
<dbReference type="STRING" id="1715693.PH7735_03864"/>
<keyword evidence="5 7" id="KW-1133">Transmembrane helix</keyword>
<evidence type="ECO:0000256" key="4">
    <source>
        <dbReference type="ARBA" id="ARBA00022692"/>
    </source>
</evidence>
<dbReference type="SUPFAM" id="SSF50182">
    <property type="entry name" value="Sm-like ribonucleoproteins"/>
    <property type="match status" value="1"/>
</dbReference>
<dbReference type="InterPro" id="IPR011014">
    <property type="entry name" value="MscS_channel_TM-2"/>
</dbReference>
<proteinExistence type="inferred from homology"/>
<comment type="subunit">
    <text evidence="7">Homoheptamer.</text>
</comment>
<dbReference type="AlphaFoldDB" id="A0A0P1IN44"/>
<dbReference type="Pfam" id="PF21082">
    <property type="entry name" value="MS_channel_3rd"/>
    <property type="match status" value="1"/>
</dbReference>
<evidence type="ECO:0000256" key="3">
    <source>
        <dbReference type="ARBA" id="ARBA00022475"/>
    </source>
</evidence>
<dbReference type="PANTHER" id="PTHR30221:SF1">
    <property type="entry name" value="SMALL-CONDUCTANCE MECHANOSENSITIVE CHANNEL"/>
    <property type="match status" value="1"/>
</dbReference>
<dbReference type="EMBL" id="CYTW01000007">
    <property type="protein sequence ID" value="CUK14042.1"/>
    <property type="molecule type" value="Genomic_DNA"/>
</dbReference>
<feature type="domain" description="Mechanosensitive ion channel MscS" evidence="8">
    <location>
        <begin position="262"/>
        <end position="328"/>
    </location>
</feature>
<keyword evidence="7" id="KW-0813">Transport</keyword>